<feature type="transmembrane region" description="Helical" evidence="1">
    <location>
        <begin position="15"/>
        <end position="39"/>
    </location>
</feature>
<evidence type="ECO:0000256" key="1">
    <source>
        <dbReference type="SAM" id="Phobius"/>
    </source>
</evidence>
<keyword evidence="1" id="KW-0472">Membrane</keyword>
<dbReference type="PANTHER" id="PTHR34219:SF6">
    <property type="entry name" value="BLR3280 PROTEIN"/>
    <property type="match status" value="1"/>
</dbReference>
<reference evidence="2 3" key="1">
    <citation type="submission" date="2016-10" db="EMBL/GenBank/DDBJ databases">
        <authorList>
            <person name="de Groot N.N."/>
        </authorList>
    </citation>
    <scope>NUCLEOTIDE SEQUENCE [LARGE SCALE GENOMIC DNA]</scope>
    <source>
        <strain evidence="2 3">LMG 24775</strain>
    </source>
</reference>
<dbReference type="Pfam" id="PF03929">
    <property type="entry name" value="PepSY_TM"/>
    <property type="match status" value="1"/>
</dbReference>
<feature type="transmembrane region" description="Helical" evidence="1">
    <location>
        <begin position="219"/>
        <end position="238"/>
    </location>
</feature>
<sequence length="510" mass="56599">MRLHLKRWLFLLHRWLGIAVCLFFALWFVSGMVMMYVGYPKLTQAERLRHLPELDGNAALLAPAEALRAAGIDGPLKDLRLHAGSAGRASYLVMPEGRRQPVTIDAASGQVLPATNEAQALASARAFAGDGTGLHYLGTVDEDAFSHSRALDIHRPLHRVQLDDAQGTLLYISGRTAEVVRDATRTERGWNYLGAWLHWLYMFRGNAFDGAWADIVNVLSLVGIAVAITGTVVGVMRWRFRQPYRSGRRTPYPGRAMRWHHVAGLLFALTTLAWIFSGLMSMNPWRLFDTGTPPLHMARWQQGPLRLTGDDATPQSLIAAAGGPVRELRWLRTAGRTEVLAQPAAGTPLVLDSASAAPAAHSREALLDRAAVLVDAPVLRSEWLTAHDLYWYERAEHTMMGGHDKPLPVLRVVFGDAAASWVHIDPHTGQVLGRLDGTQRLKRWLFAMLHSWDWLPLLQRRPLWDGLLLAFSLGGLLMSATGVLIGVRRLRRKRSHRAQATACLEAQPHG</sequence>
<keyword evidence="1" id="KW-1133">Transmembrane helix</keyword>
<feature type="transmembrane region" description="Helical" evidence="1">
    <location>
        <begin position="190"/>
        <end position="207"/>
    </location>
</feature>
<dbReference type="GeneID" id="94692408"/>
<dbReference type="EMBL" id="FNPE01000009">
    <property type="protein sequence ID" value="SDY92089.1"/>
    <property type="molecule type" value="Genomic_DNA"/>
</dbReference>
<dbReference type="PANTHER" id="PTHR34219">
    <property type="entry name" value="IRON-REGULATED INNER MEMBRANE PROTEIN-RELATED"/>
    <property type="match status" value="1"/>
</dbReference>
<feature type="transmembrane region" description="Helical" evidence="1">
    <location>
        <begin position="259"/>
        <end position="280"/>
    </location>
</feature>
<accession>A0A1H3NVA8</accession>
<protein>
    <submittedName>
        <fullName evidence="2">PepSY-associated TM region</fullName>
    </submittedName>
</protein>
<evidence type="ECO:0000313" key="3">
    <source>
        <dbReference type="Proteomes" id="UP000183417"/>
    </source>
</evidence>
<dbReference type="InterPro" id="IPR005625">
    <property type="entry name" value="PepSY-ass_TM"/>
</dbReference>
<gene>
    <name evidence="2" type="ORF">SAMN05421547_109133</name>
</gene>
<name>A0A1H3NVA8_9BURK</name>
<dbReference type="Proteomes" id="UP000183417">
    <property type="component" value="Unassembled WGS sequence"/>
</dbReference>
<keyword evidence="1" id="KW-0812">Transmembrane</keyword>
<evidence type="ECO:0000313" key="2">
    <source>
        <dbReference type="EMBL" id="SDY92089.1"/>
    </source>
</evidence>
<proteinExistence type="predicted"/>
<dbReference type="RefSeq" id="WP_074922230.1">
    <property type="nucleotide sequence ID" value="NZ_CP141274.1"/>
</dbReference>
<dbReference type="AlphaFoldDB" id="A0A1H3NVA8"/>
<feature type="transmembrane region" description="Helical" evidence="1">
    <location>
        <begin position="466"/>
        <end position="487"/>
    </location>
</feature>
<organism evidence="2 3">
    <name type="scientific">Delftia lacustris</name>
    <dbReference type="NCBI Taxonomy" id="558537"/>
    <lineage>
        <taxon>Bacteria</taxon>
        <taxon>Pseudomonadati</taxon>
        <taxon>Pseudomonadota</taxon>
        <taxon>Betaproteobacteria</taxon>
        <taxon>Burkholderiales</taxon>
        <taxon>Comamonadaceae</taxon>
        <taxon>Delftia</taxon>
    </lineage>
</organism>